<dbReference type="InterPro" id="IPR016163">
    <property type="entry name" value="Ald_DH_C"/>
</dbReference>
<dbReference type="GO" id="GO:0005737">
    <property type="term" value="C:cytoplasm"/>
    <property type="evidence" value="ECO:0007669"/>
    <property type="project" value="UniProtKB-SubCell"/>
</dbReference>
<evidence type="ECO:0000256" key="7">
    <source>
        <dbReference type="HAMAP-Rule" id="MF_00412"/>
    </source>
</evidence>
<comment type="pathway">
    <text evidence="1 7">Amino-acid biosynthesis; L-proline biosynthesis; L-glutamate 5-semialdehyde from L-glutamate: step 2/2.</text>
</comment>
<protein>
    <recommendedName>
        <fullName evidence="7">Gamma-glutamyl phosphate reductase</fullName>
        <shortName evidence="7">GPR</shortName>
        <ecNumber evidence="7">1.2.1.41</ecNumber>
    </recommendedName>
    <alternativeName>
        <fullName evidence="7">Glutamate-5-semialdehyde dehydrogenase</fullName>
    </alternativeName>
    <alternativeName>
        <fullName evidence="7">Glutamyl-gamma-semialdehyde dehydrogenase</fullName>
        <shortName evidence="7">GSA dehydrogenase</shortName>
    </alternativeName>
</protein>
<dbReference type="InterPro" id="IPR016162">
    <property type="entry name" value="Ald_DH_N"/>
</dbReference>
<dbReference type="InterPro" id="IPR012134">
    <property type="entry name" value="Glu-5-SA_DH"/>
</dbReference>
<name>A0A1H9N4W5_9ACTN</name>
<reference evidence="10" key="2">
    <citation type="submission" date="2016-10" db="EMBL/GenBank/DDBJ databases">
        <authorList>
            <person name="de Groot N.N."/>
        </authorList>
    </citation>
    <scope>NUCLEOTIDE SEQUENCE [LARGE SCALE GENOMIC DNA]</scope>
    <source>
        <strain evidence="10">KHGC19</strain>
    </source>
</reference>
<feature type="domain" description="Aldehyde dehydrogenase" evidence="8">
    <location>
        <begin position="2"/>
        <end position="276"/>
    </location>
</feature>
<comment type="similarity">
    <text evidence="7">Belongs to the gamma-glutamyl phosphate reductase family.</text>
</comment>
<dbReference type="InterPro" id="IPR000965">
    <property type="entry name" value="GPR_dom"/>
</dbReference>
<dbReference type="CDD" id="cd07079">
    <property type="entry name" value="ALDH_F18-19_ProA-GPR"/>
    <property type="match status" value="1"/>
</dbReference>
<comment type="subcellular location">
    <subcellularLocation>
        <location evidence="7">Cytoplasm</location>
    </subcellularLocation>
</comment>
<evidence type="ECO:0000256" key="6">
    <source>
        <dbReference type="ARBA" id="ARBA00049024"/>
    </source>
</evidence>
<dbReference type="Proteomes" id="UP000199128">
    <property type="component" value="Unassembled WGS sequence"/>
</dbReference>
<dbReference type="Pfam" id="PF00171">
    <property type="entry name" value="Aldedh"/>
    <property type="match status" value="1"/>
</dbReference>
<evidence type="ECO:0000256" key="2">
    <source>
        <dbReference type="ARBA" id="ARBA00022605"/>
    </source>
</evidence>
<dbReference type="EMBL" id="FNWT01000001">
    <property type="protein sequence ID" value="SEH37638.1"/>
    <property type="molecule type" value="Genomic_DNA"/>
</dbReference>
<sequence length="436" mass="47694">MDIRQQIHQMKLDAPLMAASDIEVRNAALGLIARALEEGQDEIFAANRKDMETAVASGVPATVQKRLRYDEGKLRDGIEGLRQLAGLDDPVGKVLLERELDEGLLMKRVTCPIGVIGVIFEARPDALVQISSLCIKSGNCAVLKGGKETANTNRVLFGIIHDAATRAGLPEGALLQAELHSEIDELLECDEDVDLLIPRGSNKFVRYIMDHTRIPVMGHSSGVCHVFVDRDADQDMALRVLVDAKTQYPAVCNAAETLLVDRAIAAEFLPKASRALAEKGARLRGTQEAVDLCRPAWEAGEAPEVELMGDDEFSTEYGDYVMSCKVVEDVCEAVDHINRYGSHHTDAIVTASDAAADYFMQMVDSAGVYRNCSTRFADGFRYGFGAEVGISTGKLHARGPVGLEGLVTYKYRIVGHGDIVADFAEGRRQFHYRDLR</sequence>
<dbReference type="EMBL" id="FOGP01000001">
    <property type="protein sequence ID" value="SER30807.1"/>
    <property type="molecule type" value="Genomic_DNA"/>
</dbReference>
<dbReference type="NCBIfam" id="NF001221">
    <property type="entry name" value="PRK00197.1"/>
    <property type="match status" value="1"/>
</dbReference>
<dbReference type="SUPFAM" id="SSF53720">
    <property type="entry name" value="ALDH-like"/>
    <property type="match status" value="1"/>
</dbReference>
<evidence type="ECO:0000313" key="10">
    <source>
        <dbReference type="EMBL" id="SER30807.1"/>
    </source>
</evidence>
<dbReference type="PROSITE" id="PS01223">
    <property type="entry name" value="PROA"/>
    <property type="match status" value="1"/>
</dbReference>
<dbReference type="InterPro" id="IPR015590">
    <property type="entry name" value="Aldehyde_DH_dom"/>
</dbReference>
<evidence type="ECO:0000256" key="3">
    <source>
        <dbReference type="ARBA" id="ARBA00022650"/>
    </source>
</evidence>
<proteinExistence type="inferred from homology"/>
<dbReference type="HAMAP" id="MF_00412">
    <property type="entry name" value="ProA"/>
    <property type="match status" value="1"/>
</dbReference>
<dbReference type="RefSeq" id="WP_078686407.1">
    <property type="nucleotide sequence ID" value="NZ_FNWT01000001.1"/>
</dbReference>
<evidence type="ECO:0000313" key="9">
    <source>
        <dbReference type="EMBL" id="SEH37638.1"/>
    </source>
</evidence>
<dbReference type="PANTHER" id="PTHR11063">
    <property type="entry name" value="GLUTAMATE SEMIALDEHYDE DEHYDROGENASE"/>
    <property type="match status" value="1"/>
</dbReference>
<evidence type="ECO:0000256" key="1">
    <source>
        <dbReference type="ARBA" id="ARBA00004985"/>
    </source>
</evidence>
<dbReference type="FunFam" id="3.40.309.10:FF:000006">
    <property type="entry name" value="Gamma-glutamyl phosphate reductase"/>
    <property type="match status" value="1"/>
</dbReference>
<dbReference type="GO" id="GO:0004350">
    <property type="term" value="F:glutamate-5-semialdehyde dehydrogenase activity"/>
    <property type="evidence" value="ECO:0007669"/>
    <property type="project" value="UniProtKB-UniRule"/>
</dbReference>
<comment type="function">
    <text evidence="7">Catalyzes the NADPH-dependent reduction of L-glutamate 5-phosphate into L-glutamate 5-semialdehyde and phosphate. The product spontaneously undergoes cyclization to form 1-pyrroline-5-carboxylate.</text>
</comment>
<keyword evidence="3 7" id="KW-0641">Proline biosynthesis</keyword>
<dbReference type="PIRSF" id="PIRSF000151">
    <property type="entry name" value="GPR"/>
    <property type="match status" value="1"/>
</dbReference>
<comment type="catalytic activity">
    <reaction evidence="6 7">
        <text>L-glutamate 5-semialdehyde + phosphate + NADP(+) = L-glutamyl 5-phosphate + NADPH + H(+)</text>
        <dbReference type="Rhea" id="RHEA:19541"/>
        <dbReference type="ChEBI" id="CHEBI:15378"/>
        <dbReference type="ChEBI" id="CHEBI:43474"/>
        <dbReference type="ChEBI" id="CHEBI:57783"/>
        <dbReference type="ChEBI" id="CHEBI:58066"/>
        <dbReference type="ChEBI" id="CHEBI:58274"/>
        <dbReference type="ChEBI" id="CHEBI:58349"/>
        <dbReference type="EC" id="1.2.1.41"/>
    </reaction>
</comment>
<dbReference type="EC" id="1.2.1.41" evidence="7"/>
<keyword evidence="5 7" id="KW-0560">Oxidoreductase</keyword>
<reference evidence="11 12" key="1">
    <citation type="submission" date="2016-10" db="EMBL/GenBank/DDBJ databases">
        <authorList>
            <person name="Varghese N."/>
            <person name="Submissions S."/>
        </authorList>
    </citation>
    <scope>NUCLEOTIDE SEQUENCE [LARGE SCALE GENOMIC DNA]</scope>
    <source>
        <strain evidence="11">KHGC19</strain>
        <strain evidence="9 12">WCP15</strain>
    </source>
</reference>
<dbReference type="Gene3D" id="3.40.309.10">
    <property type="entry name" value="Aldehyde Dehydrogenase, Chain A, domain 2"/>
    <property type="match status" value="1"/>
</dbReference>
<accession>A0A1H9N4W5</accession>
<dbReference type="Gene3D" id="3.40.605.10">
    <property type="entry name" value="Aldehyde Dehydrogenase, Chain A, domain 1"/>
    <property type="match status" value="1"/>
</dbReference>
<evidence type="ECO:0000313" key="12">
    <source>
        <dbReference type="Proteomes" id="UP000199135"/>
    </source>
</evidence>
<gene>
    <name evidence="7" type="primary">proA</name>
    <name evidence="10" type="ORF">SAMN05216446_0183</name>
    <name evidence="9" type="ORF">SAMN05216447_101176</name>
</gene>
<evidence type="ECO:0000256" key="4">
    <source>
        <dbReference type="ARBA" id="ARBA00022857"/>
    </source>
</evidence>
<keyword evidence="4 7" id="KW-0521">NADP</keyword>
<evidence type="ECO:0000259" key="8">
    <source>
        <dbReference type="Pfam" id="PF00171"/>
    </source>
</evidence>
<dbReference type="InterPro" id="IPR020593">
    <property type="entry name" value="G-glutamylP_reductase_CS"/>
</dbReference>
<dbReference type="AlphaFoldDB" id="A0A1H9N4W5"/>
<dbReference type="InterPro" id="IPR016161">
    <property type="entry name" value="Ald_DH/histidinol_DH"/>
</dbReference>
<dbReference type="NCBIfam" id="TIGR00407">
    <property type="entry name" value="proA"/>
    <property type="match status" value="1"/>
</dbReference>
<dbReference type="GO" id="GO:0050661">
    <property type="term" value="F:NADP binding"/>
    <property type="evidence" value="ECO:0007669"/>
    <property type="project" value="InterPro"/>
</dbReference>
<dbReference type="UniPathway" id="UPA00098">
    <property type="reaction ID" value="UER00360"/>
</dbReference>
<keyword evidence="12" id="KW-1185">Reference proteome</keyword>
<keyword evidence="2 7" id="KW-0028">Amino-acid biosynthesis</keyword>
<keyword evidence="7" id="KW-0963">Cytoplasm</keyword>
<evidence type="ECO:0000256" key="5">
    <source>
        <dbReference type="ARBA" id="ARBA00023002"/>
    </source>
</evidence>
<organism evidence="10 11">
    <name type="scientific">Parafannyhessea umbonata</name>
    <dbReference type="NCBI Taxonomy" id="604330"/>
    <lineage>
        <taxon>Bacteria</taxon>
        <taxon>Bacillati</taxon>
        <taxon>Actinomycetota</taxon>
        <taxon>Coriobacteriia</taxon>
        <taxon>Coriobacteriales</taxon>
        <taxon>Atopobiaceae</taxon>
        <taxon>Parafannyhessea</taxon>
    </lineage>
</organism>
<dbReference type="PANTHER" id="PTHR11063:SF8">
    <property type="entry name" value="DELTA-1-PYRROLINE-5-CARBOXYLATE SYNTHASE"/>
    <property type="match status" value="1"/>
</dbReference>
<evidence type="ECO:0000313" key="11">
    <source>
        <dbReference type="Proteomes" id="UP000199128"/>
    </source>
</evidence>
<dbReference type="Proteomes" id="UP000199135">
    <property type="component" value="Unassembled WGS sequence"/>
</dbReference>
<dbReference type="GO" id="GO:0055129">
    <property type="term" value="P:L-proline biosynthetic process"/>
    <property type="evidence" value="ECO:0007669"/>
    <property type="project" value="UniProtKB-UniRule"/>
</dbReference>